<keyword evidence="1" id="KW-0805">Transcription regulation</keyword>
<dbReference type="OrthoDB" id="2191463at2"/>
<dbReference type="PATRIC" id="fig|1158607.3.peg.3321"/>
<feature type="domain" description="OmpR/PhoB-type" evidence="5">
    <location>
        <begin position="125"/>
        <end position="218"/>
    </location>
</feature>
<dbReference type="GO" id="GO:0000160">
    <property type="term" value="P:phosphorelay signal transduction system"/>
    <property type="evidence" value="ECO:0007669"/>
    <property type="project" value="InterPro"/>
</dbReference>
<gene>
    <name evidence="6" type="ORF">UAU_03332</name>
</gene>
<dbReference type="SUPFAM" id="SSF46894">
    <property type="entry name" value="C-terminal effector domain of the bipartite response regulators"/>
    <property type="match status" value="1"/>
</dbReference>
<dbReference type="Gene3D" id="1.10.10.10">
    <property type="entry name" value="Winged helix-like DNA-binding domain superfamily/Winged helix DNA-binding domain"/>
    <property type="match status" value="1"/>
</dbReference>
<dbReference type="STRING" id="160454.RV10_GL004471"/>
<name>R2Q697_9ENTE</name>
<evidence type="ECO:0000313" key="7">
    <source>
        <dbReference type="Proteomes" id="UP000013782"/>
    </source>
</evidence>
<accession>R2Q697</accession>
<dbReference type="RefSeq" id="WP_010758309.1">
    <property type="nucleotide sequence ID" value="NZ_ASWD01000004.1"/>
</dbReference>
<evidence type="ECO:0000256" key="1">
    <source>
        <dbReference type="ARBA" id="ARBA00023015"/>
    </source>
</evidence>
<dbReference type="Proteomes" id="UP000013782">
    <property type="component" value="Unassembled WGS sequence"/>
</dbReference>
<evidence type="ECO:0000256" key="4">
    <source>
        <dbReference type="PROSITE-ProRule" id="PRU01091"/>
    </source>
</evidence>
<dbReference type="InterPro" id="IPR001867">
    <property type="entry name" value="OmpR/PhoB-type_DNA-bd"/>
</dbReference>
<dbReference type="eggNOG" id="COG0745">
    <property type="taxonomic scope" value="Bacteria"/>
</dbReference>
<dbReference type="PROSITE" id="PS51755">
    <property type="entry name" value="OMPR_PHOB"/>
    <property type="match status" value="1"/>
</dbReference>
<proteinExistence type="predicted"/>
<evidence type="ECO:0000259" key="5">
    <source>
        <dbReference type="PROSITE" id="PS51755"/>
    </source>
</evidence>
<dbReference type="InterPro" id="IPR036388">
    <property type="entry name" value="WH-like_DNA-bd_sf"/>
</dbReference>
<reference evidence="6 7" key="1">
    <citation type="submission" date="2013-02" db="EMBL/GenBank/DDBJ databases">
        <title>The Genome Sequence of Enterococcus pallens BAA-351.</title>
        <authorList>
            <consortium name="The Broad Institute Genome Sequencing Platform"/>
            <consortium name="The Broad Institute Genome Sequencing Center for Infectious Disease"/>
            <person name="Earl A.M."/>
            <person name="Gilmore M.S."/>
            <person name="Lebreton F."/>
            <person name="Walker B."/>
            <person name="Young S.K."/>
            <person name="Zeng Q."/>
            <person name="Gargeya S."/>
            <person name="Fitzgerald M."/>
            <person name="Haas B."/>
            <person name="Abouelleil A."/>
            <person name="Alvarado L."/>
            <person name="Arachchi H.M."/>
            <person name="Berlin A.M."/>
            <person name="Chapman S.B."/>
            <person name="Dewar J."/>
            <person name="Goldberg J."/>
            <person name="Griggs A."/>
            <person name="Gujja S."/>
            <person name="Hansen M."/>
            <person name="Howarth C."/>
            <person name="Imamovic A."/>
            <person name="Larimer J."/>
            <person name="McCowan C."/>
            <person name="Murphy C."/>
            <person name="Neiman D."/>
            <person name="Pearson M."/>
            <person name="Priest M."/>
            <person name="Roberts A."/>
            <person name="Saif S."/>
            <person name="Shea T."/>
            <person name="Sisk P."/>
            <person name="Sykes S."/>
            <person name="Wortman J."/>
            <person name="Nusbaum C."/>
            <person name="Birren B."/>
        </authorList>
    </citation>
    <scope>NUCLEOTIDE SEQUENCE [LARGE SCALE GENOMIC DNA]</scope>
    <source>
        <strain evidence="6 7">ATCC BAA-351</strain>
    </source>
</reference>
<dbReference type="InterPro" id="IPR016032">
    <property type="entry name" value="Sig_transdc_resp-reg_C-effctor"/>
</dbReference>
<keyword evidence="3" id="KW-0804">Transcription</keyword>
<dbReference type="GO" id="GO:0006355">
    <property type="term" value="P:regulation of DNA-templated transcription"/>
    <property type="evidence" value="ECO:0007669"/>
    <property type="project" value="InterPro"/>
</dbReference>
<dbReference type="AlphaFoldDB" id="R2Q697"/>
<dbReference type="GO" id="GO:0003677">
    <property type="term" value="F:DNA binding"/>
    <property type="evidence" value="ECO:0007669"/>
    <property type="project" value="UniProtKB-UniRule"/>
</dbReference>
<protein>
    <recommendedName>
        <fullName evidence="5">OmpR/PhoB-type domain-containing protein</fullName>
    </recommendedName>
</protein>
<sequence length="218" mass="25032">MRPLLILTKNLLIEQPMQEQLQYLNYEVFCSVRLMKQLKASLNPLQLIQSYQAIIFSETLSDEEIRQLLTQIGGIEDTVLIRKFGHLPAAEEKESLAKLGMNTWIYADQTADFLREHLAENLKGNPKKENPNVVFLYQKEGSSQSLNEFKAGLSKNECKVFECLLASEGGTISREEMCHHLWRNSPNNSRMSQLSVLMKRLKGKLYQAGFHEELIETV</sequence>
<feature type="DNA-binding region" description="OmpR/PhoB-type" evidence="4">
    <location>
        <begin position="125"/>
        <end position="218"/>
    </location>
</feature>
<dbReference type="EMBL" id="AJAQ01000035">
    <property type="protein sequence ID" value="EOH90793.1"/>
    <property type="molecule type" value="Genomic_DNA"/>
</dbReference>
<dbReference type="Pfam" id="PF00486">
    <property type="entry name" value="Trans_reg_C"/>
    <property type="match status" value="1"/>
</dbReference>
<evidence type="ECO:0000256" key="2">
    <source>
        <dbReference type="ARBA" id="ARBA00023125"/>
    </source>
</evidence>
<evidence type="ECO:0000256" key="3">
    <source>
        <dbReference type="ARBA" id="ARBA00023163"/>
    </source>
</evidence>
<dbReference type="HOGENOM" id="CLU_088180_0_0_9"/>
<evidence type="ECO:0000313" key="6">
    <source>
        <dbReference type="EMBL" id="EOH90793.1"/>
    </source>
</evidence>
<comment type="caution">
    <text evidence="6">The sequence shown here is derived from an EMBL/GenBank/DDBJ whole genome shotgun (WGS) entry which is preliminary data.</text>
</comment>
<keyword evidence="2 4" id="KW-0238">DNA-binding</keyword>
<organism evidence="6 7">
    <name type="scientific">Enterococcus pallens ATCC BAA-351</name>
    <dbReference type="NCBI Taxonomy" id="1158607"/>
    <lineage>
        <taxon>Bacteria</taxon>
        <taxon>Bacillati</taxon>
        <taxon>Bacillota</taxon>
        <taxon>Bacilli</taxon>
        <taxon>Lactobacillales</taxon>
        <taxon>Enterococcaceae</taxon>
        <taxon>Enterococcus</taxon>
    </lineage>
</organism>
<keyword evidence="7" id="KW-1185">Reference proteome</keyword>